<feature type="transmembrane region" description="Helical" evidence="1">
    <location>
        <begin position="226"/>
        <end position="244"/>
    </location>
</feature>
<feature type="transmembrane region" description="Helical" evidence="1">
    <location>
        <begin position="428"/>
        <end position="449"/>
    </location>
</feature>
<proteinExistence type="predicted"/>
<evidence type="ECO:0000256" key="1">
    <source>
        <dbReference type="SAM" id="Phobius"/>
    </source>
</evidence>
<sequence length="704" mass="79575">MGGNFLGGAVALLYFLMFQLCGVTLAACFLNKERRYTQMILGSAAGSVLLMWLPSLWAFLFSFSITAHVLALISLLMLTVGAVFLKRPKLLPNDFPGKRKAFYRAERTLLLPLGLWLLFVFLVLHSFRYQNGEIWSSQCTYGDMSMHLGFITSIAEQKTFPPMYSILPGVKLSYPFLSDSISSSLYLLGAPLRFAYVLPMLFAGAQVFFGAHLFWQRWLRDKAKTALAEILFFLNGGFGFAYFFPNLQNGTDNFTRIFTSFYETPTNLVNQNIRWVNVIVDMLIPQRATLFGWAVLFPLLYVLYRAVYEHCERYFIIAGIFAGGLVMIHTHSFLAFGLICGVWLCFALCRRVFRGSSAHVQFTAKVAALVLMLLAFGAQFVTPKLISRESSVFLYLVLVCAAAFVLFVLALLTMAIRKGFGIQLVKTWGVFLLITLLLAAPQLFTWTFSQASGDSFMRGWYNWGNLQDGYLWFYLVNLGVTALLFLPAFFTADQRRFTVCAPAAVIWFICEFVVFQPNTYDNNKLLYAAYFLVCGVVASYMVEIYRRLRTLPGRRALAVGALVLCMLSAVLTIGRESIAGYCLYGDSQLKAAEYIYENSEPEDTVLTDMRHNNEIAALTGRNIVCGSTSYVYFHGLDYTERETDMQSMFSAPQANCALFEKYSIDYILVSAYERNNFTVNEAEIKALFPCVFDENGVQIYKVTF</sequence>
<keyword evidence="3" id="KW-1185">Reference proteome</keyword>
<evidence type="ECO:0000313" key="2">
    <source>
        <dbReference type="EMBL" id="MCC2135834.1"/>
    </source>
</evidence>
<feature type="transmembrane region" description="Helical" evidence="1">
    <location>
        <begin position="194"/>
        <end position="214"/>
    </location>
</feature>
<feature type="transmembrane region" description="Helical" evidence="1">
    <location>
        <begin position="108"/>
        <end position="127"/>
    </location>
</feature>
<comment type="caution">
    <text evidence="2">The sequence shown here is derived from an EMBL/GenBank/DDBJ whole genome shotgun (WGS) entry which is preliminary data.</text>
</comment>
<dbReference type="EMBL" id="JAJEQC010000001">
    <property type="protein sequence ID" value="MCC2135834.1"/>
    <property type="molecule type" value="Genomic_DNA"/>
</dbReference>
<keyword evidence="1" id="KW-1133">Transmembrane helix</keyword>
<feature type="transmembrane region" description="Helical" evidence="1">
    <location>
        <begin position="284"/>
        <end position="304"/>
    </location>
</feature>
<feature type="transmembrane region" description="Helical" evidence="1">
    <location>
        <begin position="527"/>
        <end position="545"/>
    </location>
</feature>
<gene>
    <name evidence="2" type="ORF">LKD31_02225</name>
</gene>
<feature type="transmembrane region" description="Helical" evidence="1">
    <location>
        <begin position="334"/>
        <end position="353"/>
    </location>
</feature>
<organism evidence="2 3">
    <name type="scientific">Hominenteromicrobium mulieris</name>
    <dbReference type="NCBI Taxonomy" id="2885357"/>
    <lineage>
        <taxon>Bacteria</taxon>
        <taxon>Bacillati</taxon>
        <taxon>Bacillota</taxon>
        <taxon>Clostridia</taxon>
        <taxon>Eubacteriales</taxon>
        <taxon>Oscillospiraceae</taxon>
        <taxon>Hominenteromicrobium</taxon>
    </lineage>
</organism>
<feature type="transmembrane region" description="Helical" evidence="1">
    <location>
        <begin position="497"/>
        <end position="515"/>
    </location>
</feature>
<feature type="transmembrane region" description="Helical" evidence="1">
    <location>
        <begin position="362"/>
        <end position="381"/>
    </location>
</feature>
<evidence type="ECO:0000313" key="3">
    <source>
        <dbReference type="Proteomes" id="UP001199424"/>
    </source>
</evidence>
<feature type="transmembrane region" description="Helical" evidence="1">
    <location>
        <begin position="557"/>
        <end position="574"/>
    </location>
</feature>
<feature type="transmembrane region" description="Helical" evidence="1">
    <location>
        <begin position="311"/>
        <end position="328"/>
    </location>
</feature>
<keyword evidence="1" id="KW-0812">Transmembrane</keyword>
<dbReference type="AlphaFoldDB" id="A0AAE3AKD1"/>
<feature type="transmembrane region" description="Helical" evidence="1">
    <location>
        <begin position="393"/>
        <end position="416"/>
    </location>
</feature>
<accession>A0AAE3AKD1</accession>
<keyword evidence="1" id="KW-0472">Membrane</keyword>
<protein>
    <submittedName>
        <fullName evidence="2">Uncharacterized protein</fullName>
    </submittedName>
</protein>
<dbReference type="Proteomes" id="UP001199424">
    <property type="component" value="Unassembled WGS sequence"/>
</dbReference>
<feature type="transmembrane region" description="Helical" evidence="1">
    <location>
        <begin position="39"/>
        <end position="59"/>
    </location>
</feature>
<feature type="transmembrane region" description="Helical" evidence="1">
    <location>
        <begin position="65"/>
        <end position="85"/>
    </location>
</feature>
<feature type="transmembrane region" description="Helical" evidence="1">
    <location>
        <begin position="6"/>
        <end position="30"/>
    </location>
</feature>
<feature type="transmembrane region" description="Helical" evidence="1">
    <location>
        <begin position="469"/>
        <end position="490"/>
    </location>
</feature>
<reference evidence="2" key="1">
    <citation type="submission" date="2021-10" db="EMBL/GenBank/DDBJ databases">
        <title>Anaerobic single-cell dispensing facilitates the cultivation of human gut bacteria.</title>
        <authorList>
            <person name="Afrizal A."/>
        </authorList>
    </citation>
    <scope>NUCLEOTIDE SEQUENCE</scope>
    <source>
        <strain evidence="2">CLA-AA-H250</strain>
    </source>
</reference>
<name>A0AAE3AKD1_9FIRM</name>
<dbReference type="RefSeq" id="WP_308448436.1">
    <property type="nucleotide sequence ID" value="NZ_JAJEQC010000001.1"/>
</dbReference>